<keyword evidence="1" id="KW-0812">Transmembrane</keyword>
<dbReference type="Proteomes" id="UP000887567">
    <property type="component" value="Unplaced"/>
</dbReference>
<evidence type="ECO:0008006" key="4">
    <source>
        <dbReference type="Google" id="ProtNLM"/>
    </source>
</evidence>
<dbReference type="KEGG" id="epa:110233841"/>
<accession>A0A913WVP4</accession>
<keyword evidence="1" id="KW-1133">Transmembrane helix</keyword>
<proteinExistence type="predicted"/>
<dbReference type="GeneID" id="110233841"/>
<evidence type="ECO:0000313" key="2">
    <source>
        <dbReference type="EnsemblMetazoa" id="XP_020894830.1"/>
    </source>
</evidence>
<name>A0A913WVP4_EXADI</name>
<protein>
    <recommendedName>
        <fullName evidence="4">Transmembrane protein 18</fullName>
    </recommendedName>
</protein>
<feature type="transmembrane region" description="Helical" evidence="1">
    <location>
        <begin position="33"/>
        <end position="51"/>
    </location>
</feature>
<feature type="transmembrane region" description="Helical" evidence="1">
    <location>
        <begin position="98"/>
        <end position="122"/>
    </location>
</feature>
<dbReference type="OMA" id="NEWAANN"/>
<keyword evidence="3" id="KW-1185">Reference proteome</keyword>
<sequence length="153" mass="17839">MNASFALENLYLIAEDQIKGFLDFYKAINWRETWLTGLIIFHLLTFISVILTRKHSNVQAVMFVVLLCIVLGSEQLNIHGSKHWRKFSKEQYFDSQGLFITAVLSGPIIFNCFIMMVMWLYTAGKMLIVVGRGRLREKRKQMVKSTEENKKEN</sequence>
<dbReference type="Pfam" id="PF14770">
    <property type="entry name" value="TMEM18"/>
    <property type="match status" value="1"/>
</dbReference>
<dbReference type="AlphaFoldDB" id="A0A913WVP4"/>
<reference evidence="2" key="1">
    <citation type="submission" date="2022-11" db="UniProtKB">
        <authorList>
            <consortium name="EnsemblMetazoa"/>
        </authorList>
    </citation>
    <scope>IDENTIFICATION</scope>
</reference>
<feature type="transmembrane region" description="Helical" evidence="1">
    <location>
        <begin position="58"/>
        <end position="78"/>
    </location>
</feature>
<dbReference type="InterPro" id="IPR026721">
    <property type="entry name" value="TMEM18"/>
</dbReference>
<keyword evidence="1" id="KW-0472">Membrane</keyword>
<organism evidence="2 3">
    <name type="scientific">Exaiptasia diaphana</name>
    <name type="common">Tropical sea anemone</name>
    <name type="synonym">Aiptasia pulchella</name>
    <dbReference type="NCBI Taxonomy" id="2652724"/>
    <lineage>
        <taxon>Eukaryota</taxon>
        <taxon>Metazoa</taxon>
        <taxon>Cnidaria</taxon>
        <taxon>Anthozoa</taxon>
        <taxon>Hexacorallia</taxon>
        <taxon>Actiniaria</taxon>
        <taxon>Aiptasiidae</taxon>
        <taxon>Exaiptasia</taxon>
    </lineage>
</organism>
<dbReference type="RefSeq" id="XP_020894830.1">
    <property type="nucleotide sequence ID" value="XM_021039171.2"/>
</dbReference>
<evidence type="ECO:0000313" key="3">
    <source>
        <dbReference type="Proteomes" id="UP000887567"/>
    </source>
</evidence>
<evidence type="ECO:0000256" key="1">
    <source>
        <dbReference type="SAM" id="Phobius"/>
    </source>
</evidence>
<dbReference type="OrthoDB" id="411535at2759"/>
<dbReference type="EnsemblMetazoa" id="XM_021039171.2">
    <property type="protein sequence ID" value="XP_020894830.1"/>
    <property type="gene ID" value="LOC110233841"/>
</dbReference>